<name>A0A4Q7JAL5_9PSEU</name>
<dbReference type="Proteomes" id="UP000292003">
    <property type="component" value="Unassembled WGS sequence"/>
</dbReference>
<protein>
    <submittedName>
        <fullName evidence="2">TIR domain-containing protein</fullName>
    </submittedName>
</protein>
<sequence>MSLICPVSVSPPEARSRALCLLRFAAVTSVFVSYTHDSDAHKQVVLDFATFLIDCGIDAVLDEWVWERQDWGAWAIRHLTECDYVIVVASEGYRRMGDGTGPNDRNLGGQWEAAMLRDSLQEDRATWSKRILPVVLPGQSKDGIPRFLQPHAASHYNVDSLSPEGAEGLLRTITKQPRHIRPPLGEPIVLPPLSGPGAPTGASAGGPVWTPLPSPLPVVWRGELFHERPHSQPTVELHLIPAEATRFGVGQLETVRDQLPDLGRSRKVFSSTEALIVDSTDQLAWTRSGNPHAGGRGIVVHRNGQRTCWFPVPPATLGSIFDRDDQAVQLSNRLDLLLEVPLPLPTAFAPAIGLAPTDMVRLGRLSEAPATQAIFPIGRAAEIRFDADETVTITDLRRFTRDVAEELVARVASVLRQ</sequence>
<comment type="caution">
    <text evidence="2">The sequence shown here is derived from an EMBL/GenBank/DDBJ whole genome shotgun (WGS) entry which is preliminary data.</text>
</comment>
<dbReference type="Pfam" id="PF08357">
    <property type="entry name" value="SEFIR"/>
    <property type="match status" value="1"/>
</dbReference>
<evidence type="ECO:0000259" key="1">
    <source>
        <dbReference type="PROSITE" id="PS51534"/>
    </source>
</evidence>
<dbReference type="OrthoDB" id="3365840at2"/>
<dbReference type="AlphaFoldDB" id="A0A4Q7JAL5"/>
<dbReference type="InterPro" id="IPR013568">
    <property type="entry name" value="SEFIR_dom"/>
</dbReference>
<evidence type="ECO:0000313" key="3">
    <source>
        <dbReference type="Proteomes" id="UP000292003"/>
    </source>
</evidence>
<dbReference type="Gene3D" id="3.40.50.11530">
    <property type="match status" value="1"/>
</dbReference>
<proteinExistence type="predicted"/>
<keyword evidence="3" id="KW-1185">Reference proteome</keyword>
<dbReference type="InterPro" id="IPR035897">
    <property type="entry name" value="Toll_tir_struct_dom_sf"/>
</dbReference>
<reference evidence="2 3" key="1">
    <citation type="submission" date="2019-02" db="EMBL/GenBank/DDBJ databases">
        <title>Draft genome sequence of Amycolatopsis sp. 8-3EHSu isolated from roots of Suaeda maritima.</title>
        <authorList>
            <person name="Duangmal K."/>
            <person name="Chantavorakit T."/>
        </authorList>
    </citation>
    <scope>NUCLEOTIDE SEQUENCE [LARGE SCALE GENOMIC DNA]</scope>
    <source>
        <strain evidence="2 3">8-3EHSu</strain>
    </source>
</reference>
<dbReference type="PROSITE" id="PS51534">
    <property type="entry name" value="SEFIR"/>
    <property type="match status" value="1"/>
</dbReference>
<dbReference type="SUPFAM" id="SSF52200">
    <property type="entry name" value="Toll/Interleukin receptor TIR domain"/>
    <property type="match status" value="1"/>
</dbReference>
<evidence type="ECO:0000313" key="2">
    <source>
        <dbReference type="EMBL" id="RZQ64821.1"/>
    </source>
</evidence>
<gene>
    <name evidence="2" type="ORF">EWH70_08025</name>
</gene>
<dbReference type="EMBL" id="SFCC01000003">
    <property type="protein sequence ID" value="RZQ64821.1"/>
    <property type="molecule type" value="Genomic_DNA"/>
</dbReference>
<accession>A0A4Q7JAL5</accession>
<feature type="domain" description="SEFIR" evidence="1">
    <location>
        <begin position="27"/>
        <end position="165"/>
    </location>
</feature>
<organism evidence="2 3">
    <name type="scientific">Amycolatopsis suaedae</name>
    <dbReference type="NCBI Taxonomy" id="2510978"/>
    <lineage>
        <taxon>Bacteria</taxon>
        <taxon>Bacillati</taxon>
        <taxon>Actinomycetota</taxon>
        <taxon>Actinomycetes</taxon>
        <taxon>Pseudonocardiales</taxon>
        <taxon>Pseudonocardiaceae</taxon>
        <taxon>Amycolatopsis</taxon>
    </lineage>
</organism>